<dbReference type="InterPro" id="IPR043519">
    <property type="entry name" value="NT_sf"/>
</dbReference>
<dbReference type="GO" id="GO:0005737">
    <property type="term" value="C:cytoplasm"/>
    <property type="evidence" value="ECO:0007669"/>
    <property type="project" value="UniProtKB-SubCell"/>
</dbReference>
<dbReference type="HAMAP" id="MF_01477">
    <property type="entry name" value="Iojap_RsfS"/>
    <property type="match status" value="1"/>
</dbReference>
<dbReference type="GO" id="GO:0090071">
    <property type="term" value="P:negative regulation of ribosome biogenesis"/>
    <property type="evidence" value="ECO:0007669"/>
    <property type="project" value="UniProtKB-UniRule"/>
</dbReference>
<comment type="function">
    <text evidence="2">Functions as a ribosomal silencing factor. Interacts with ribosomal protein uL14 (rplN), blocking formation of intersubunit bridge B8. Prevents association of the 30S and 50S ribosomal subunits and the formation of functional ribosomes, thus repressing translation.</text>
</comment>
<dbReference type="Gene3D" id="3.30.460.10">
    <property type="entry name" value="Beta Polymerase, domain 2"/>
    <property type="match status" value="1"/>
</dbReference>
<dbReference type="Pfam" id="PF02410">
    <property type="entry name" value="RsfS"/>
    <property type="match status" value="1"/>
</dbReference>
<accession>A0A0B5BCK8</accession>
<keyword evidence="2" id="KW-0810">Translation regulation</keyword>
<evidence type="ECO:0000256" key="1">
    <source>
        <dbReference type="ARBA" id="ARBA00010574"/>
    </source>
</evidence>
<proteinExistence type="inferred from homology"/>
<dbReference type="GO" id="GO:0043023">
    <property type="term" value="F:ribosomal large subunit binding"/>
    <property type="evidence" value="ECO:0007669"/>
    <property type="project" value="TreeGrafter"/>
</dbReference>
<evidence type="ECO:0000313" key="3">
    <source>
        <dbReference type="EMBL" id="AJE04433.1"/>
    </source>
</evidence>
<dbReference type="KEGG" id="gpi:GPICK_14675"/>
<dbReference type="AlphaFoldDB" id="A0A0B5BCK8"/>
<reference evidence="3 4" key="1">
    <citation type="journal article" date="2015" name="Genome Announc.">
        <title>Complete Genome of Geobacter pickeringii G13T, a Metal-Reducing Isolate from Sedimentary Kaolin Deposits.</title>
        <authorList>
            <person name="Badalamenti J.P."/>
            <person name="Bond D.R."/>
        </authorList>
    </citation>
    <scope>NUCLEOTIDE SEQUENCE [LARGE SCALE GENOMIC DNA]</scope>
    <source>
        <strain evidence="3 4">G13</strain>
    </source>
</reference>
<dbReference type="RefSeq" id="WP_039744439.1">
    <property type="nucleotide sequence ID" value="NZ_CP009788.1"/>
</dbReference>
<dbReference type="PANTHER" id="PTHR21043">
    <property type="entry name" value="IOJAP SUPERFAMILY ORTHOLOG"/>
    <property type="match status" value="1"/>
</dbReference>
<dbReference type="HOGENOM" id="CLU_092688_2_2_7"/>
<dbReference type="PANTHER" id="PTHR21043:SF0">
    <property type="entry name" value="MITOCHONDRIAL ASSEMBLY OF RIBOSOMAL LARGE SUBUNIT PROTEIN 1"/>
    <property type="match status" value="1"/>
</dbReference>
<dbReference type="NCBIfam" id="TIGR00090">
    <property type="entry name" value="rsfS_iojap_ybeB"/>
    <property type="match status" value="1"/>
</dbReference>
<keyword evidence="4" id="KW-1185">Reference proteome</keyword>
<name>A0A0B5BCK8_9BACT</name>
<dbReference type="OrthoDB" id="9793681at2"/>
<sequence>MQDKPTLTPQERALQCARFALDKKALDVKVMEIRRLTSIADYLVLATGRSDKQAQAIADSVKKGLKPYGKALDVEGLNEGNWIVIDYGDVIVHVFREELRGYYDLDELWAEAPLLEIPAEYLWEGKEGHGA</sequence>
<evidence type="ECO:0000313" key="4">
    <source>
        <dbReference type="Proteomes" id="UP000057609"/>
    </source>
</evidence>
<keyword evidence="2" id="KW-0963">Cytoplasm</keyword>
<keyword evidence="2" id="KW-0678">Repressor</keyword>
<dbReference type="Proteomes" id="UP000057609">
    <property type="component" value="Chromosome"/>
</dbReference>
<comment type="subcellular location">
    <subcellularLocation>
        <location evidence="2">Cytoplasm</location>
    </subcellularLocation>
</comment>
<evidence type="ECO:0000256" key="2">
    <source>
        <dbReference type="HAMAP-Rule" id="MF_01477"/>
    </source>
</evidence>
<organism evidence="3 4">
    <name type="scientific">Geobacter pickeringii</name>
    <dbReference type="NCBI Taxonomy" id="345632"/>
    <lineage>
        <taxon>Bacteria</taxon>
        <taxon>Pseudomonadati</taxon>
        <taxon>Thermodesulfobacteriota</taxon>
        <taxon>Desulfuromonadia</taxon>
        <taxon>Geobacterales</taxon>
        <taxon>Geobacteraceae</taxon>
        <taxon>Geobacter</taxon>
    </lineage>
</organism>
<dbReference type="GO" id="GO:0017148">
    <property type="term" value="P:negative regulation of translation"/>
    <property type="evidence" value="ECO:0007669"/>
    <property type="project" value="UniProtKB-UniRule"/>
</dbReference>
<dbReference type="STRING" id="345632.GPICK_14675"/>
<dbReference type="GO" id="GO:0042256">
    <property type="term" value="P:cytosolic ribosome assembly"/>
    <property type="evidence" value="ECO:0007669"/>
    <property type="project" value="UniProtKB-UniRule"/>
</dbReference>
<comment type="subunit">
    <text evidence="2">Interacts with ribosomal protein uL14 (rplN).</text>
</comment>
<dbReference type="InterPro" id="IPR004394">
    <property type="entry name" value="Iojap/RsfS/C7orf30"/>
</dbReference>
<gene>
    <name evidence="2" type="primary">rsfS</name>
    <name evidence="3" type="ORF">GPICK_14675</name>
</gene>
<dbReference type="EMBL" id="CP009788">
    <property type="protein sequence ID" value="AJE04433.1"/>
    <property type="molecule type" value="Genomic_DNA"/>
</dbReference>
<protein>
    <recommendedName>
        <fullName evidence="2">Ribosomal silencing factor RsfS</fullName>
    </recommendedName>
</protein>
<comment type="similarity">
    <text evidence="1 2">Belongs to the Iojap/RsfS family.</text>
</comment>
<dbReference type="SUPFAM" id="SSF81301">
    <property type="entry name" value="Nucleotidyltransferase"/>
    <property type="match status" value="1"/>
</dbReference>